<dbReference type="InterPro" id="IPR013761">
    <property type="entry name" value="SAM/pointed_sf"/>
</dbReference>
<feature type="repeat" description="ANK" evidence="3">
    <location>
        <begin position="41"/>
        <end position="73"/>
    </location>
</feature>
<dbReference type="OrthoDB" id="346910at2759"/>
<keyword evidence="2 3" id="KW-0040">ANK repeat</keyword>
<dbReference type="PROSITE" id="PS50297">
    <property type="entry name" value="ANK_REP_REGION"/>
    <property type="match status" value="3"/>
</dbReference>
<proteinExistence type="predicted"/>
<evidence type="ECO:0000256" key="2">
    <source>
        <dbReference type="ARBA" id="ARBA00023043"/>
    </source>
</evidence>
<dbReference type="Pfam" id="PF12796">
    <property type="entry name" value="Ank_2"/>
    <property type="match status" value="1"/>
</dbReference>
<dbReference type="EMBL" id="MPUH01000030">
    <property type="protein sequence ID" value="OMJ94195.1"/>
    <property type="molecule type" value="Genomic_DNA"/>
</dbReference>
<comment type="caution">
    <text evidence="5">The sequence shown here is derived from an EMBL/GenBank/DDBJ whole genome shotgun (WGS) entry which is preliminary data.</text>
</comment>
<feature type="repeat" description="ANK" evidence="3">
    <location>
        <begin position="107"/>
        <end position="139"/>
    </location>
</feature>
<dbReference type="InterPro" id="IPR002110">
    <property type="entry name" value="Ankyrin_rpt"/>
</dbReference>
<dbReference type="PROSITE" id="PS50088">
    <property type="entry name" value="ANK_REPEAT"/>
    <property type="match status" value="3"/>
</dbReference>
<feature type="repeat" description="ANK" evidence="3">
    <location>
        <begin position="74"/>
        <end position="106"/>
    </location>
</feature>
<name>A0A1R2CYX7_9CILI</name>
<dbReference type="InterPro" id="IPR033635">
    <property type="entry name" value="ANKS1/Caskin"/>
</dbReference>
<evidence type="ECO:0000313" key="6">
    <source>
        <dbReference type="Proteomes" id="UP000187209"/>
    </source>
</evidence>
<dbReference type="Pfam" id="PF07647">
    <property type="entry name" value="SAM_2"/>
    <property type="match status" value="1"/>
</dbReference>
<dbReference type="SMART" id="SM00248">
    <property type="entry name" value="ANK"/>
    <property type="match status" value="3"/>
</dbReference>
<gene>
    <name evidence="5" type="ORF">SteCoe_2679</name>
</gene>
<organism evidence="5 6">
    <name type="scientific">Stentor coeruleus</name>
    <dbReference type="NCBI Taxonomy" id="5963"/>
    <lineage>
        <taxon>Eukaryota</taxon>
        <taxon>Sar</taxon>
        <taxon>Alveolata</taxon>
        <taxon>Ciliophora</taxon>
        <taxon>Postciliodesmatophora</taxon>
        <taxon>Heterotrichea</taxon>
        <taxon>Heterotrichida</taxon>
        <taxon>Stentoridae</taxon>
        <taxon>Stentor</taxon>
    </lineage>
</organism>
<dbReference type="Gene3D" id="1.25.40.20">
    <property type="entry name" value="Ankyrin repeat-containing domain"/>
    <property type="match status" value="1"/>
</dbReference>
<protein>
    <recommendedName>
        <fullName evidence="4">SAM domain-containing protein</fullName>
    </recommendedName>
</protein>
<dbReference type="Gene3D" id="1.10.150.50">
    <property type="entry name" value="Transcription Factor, Ets-1"/>
    <property type="match status" value="2"/>
</dbReference>
<dbReference type="SUPFAM" id="SSF47769">
    <property type="entry name" value="SAM/Pointed domain"/>
    <property type="match status" value="2"/>
</dbReference>
<reference evidence="5 6" key="1">
    <citation type="submission" date="2016-11" db="EMBL/GenBank/DDBJ databases">
        <title>The macronuclear genome of Stentor coeruleus: a giant cell with tiny introns.</title>
        <authorList>
            <person name="Slabodnick M."/>
            <person name="Ruby J.G."/>
            <person name="Reiff S.B."/>
            <person name="Swart E.C."/>
            <person name="Gosai S."/>
            <person name="Prabakaran S."/>
            <person name="Witkowska E."/>
            <person name="Larue G.E."/>
            <person name="Fisher S."/>
            <person name="Freeman R.M."/>
            <person name="Gunawardena J."/>
            <person name="Chu W."/>
            <person name="Stover N.A."/>
            <person name="Gregory B.D."/>
            <person name="Nowacki M."/>
            <person name="Derisi J."/>
            <person name="Roy S.W."/>
            <person name="Marshall W.F."/>
            <person name="Sood P."/>
        </authorList>
    </citation>
    <scope>NUCLEOTIDE SEQUENCE [LARGE SCALE GENOMIC DNA]</scope>
    <source>
        <strain evidence="5">WM001</strain>
    </source>
</reference>
<evidence type="ECO:0000256" key="3">
    <source>
        <dbReference type="PROSITE-ProRule" id="PRU00023"/>
    </source>
</evidence>
<dbReference type="PANTHER" id="PTHR24174:SF1">
    <property type="entry name" value="IP14385P"/>
    <property type="match status" value="1"/>
</dbReference>
<dbReference type="PANTHER" id="PTHR24174">
    <property type="entry name" value="ANKYRIN REPEAT AND STERILE ALPHA MOTIF DOMAIN-CONTAINING PROTEIN 1"/>
    <property type="match status" value="1"/>
</dbReference>
<keyword evidence="6" id="KW-1185">Reference proteome</keyword>
<evidence type="ECO:0000259" key="4">
    <source>
        <dbReference type="Pfam" id="PF07647"/>
    </source>
</evidence>
<evidence type="ECO:0000313" key="5">
    <source>
        <dbReference type="EMBL" id="OMJ94195.1"/>
    </source>
</evidence>
<keyword evidence="1" id="KW-0677">Repeat</keyword>
<dbReference type="GO" id="GO:0005829">
    <property type="term" value="C:cytosol"/>
    <property type="evidence" value="ECO:0007669"/>
    <property type="project" value="TreeGrafter"/>
</dbReference>
<dbReference type="InterPro" id="IPR036770">
    <property type="entry name" value="Ankyrin_rpt-contain_sf"/>
</dbReference>
<feature type="domain" description="SAM" evidence="4">
    <location>
        <begin position="279"/>
        <end position="339"/>
    </location>
</feature>
<dbReference type="SUPFAM" id="SSF48403">
    <property type="entry name" value="Ankyrin repeat"/>
    <property type="match status" value="1"/>
</dbReference>
<accession>A0A1R2CYX7</accession>
<evidence type="ECO:0000256" key="1">
    <source>
        <dbReference type="ARBA" id="ARBA00022737"/>
    </source>
</evidence>
<dbReference type="Proteomes" id="UP000187209">
    <property type="component" value="Unassembled WGS sequence"/>
</dbReference>
<dbReference type="InterPro" id="IPR001660">
    <property type="entry name" value="SAM"/>
</dbReference>
<sequence>MSTQNEAFDFRCASASIIIGDYYQFQYIVSQNPILTNEKDFGETLLHIAADNNQFEITEFLLTLGVNPDIKNNSGESALHLAVFRSSKRIVDLLLSHKANPNILTDDLRSPLHYAAEFKEPELIKALLLHGASPSLLDINGLTPIDLAGELTEMFPKRSPIPIKIEQSPTDELNTTINTLNLSALKTSTNDNRLKTKRNSYKEDLYIFLQSLSLENHYKAMVSGGFDNLQALVFQMKTHNPITHKILKSIGIDAYGDRSRIIVNLEKLSIEAAPRYEFVTLDEFLDEIDLGCYYQSFVANGLENIEKIFKNTNNGNGLTDDLLKSKLSIEKLGHRIRLIGITEYFSKIYFKNKCMCMCILL</sequence>
<dbReference type="AlphaFoldDB" id="A0A1R2CYX7"/>